<dbReference type="RefSeq" id="WP_344657727.1">
    <property type="nucleotide sequence ID" value="NZ_BAAAQM010000015.1"/>
</dbReference>
<evidence type="ECO:0000256" key="1">
    <source>
        <dbReference type="RuleBase" id="RU003513"/>
    </source>
</evidence>
<keyword evidence="1" id="KW-0413">Isomerase</keyword>
<dbReference type="SUPFAM" id="SSF53756">
    <property type="entry name" value="UDP-Glycosyltransferase/glycogen phosphorylase"/>
    <property type="match status" value="1"/>
</dbReference>
<accession>A0ABN2RJL2</accession>
<gene>
    <name evidence="3" type="primary">wecB_1</name>
    <name evidence="3" type="ORF">GCM10009838_31180</name>
</gene>
<evidence type="ECO:0000313" key="4">
    <source>
        <dbReference type="Proteomes" id="UP001499854"/>
    </source>
</evidence>
<comment type="caution">
    <text evidence="3">The sequence shown here is derived from an EMBL/GenBank/DDBJ whole genome shotgun (WGS) entry which is preliminary data.</text>
</comment>
<dbReference type="NCBIfam" id="TIGR00236">
    <property type="entry name" value="wecB"/>
    <property type="match status" value="1"/>
</dbReference>
<dbReference type="Pfam" id="PF02350">
    <property type="entry name" value="Epimerase_2"/>
    <property type="match status" value="1"/>
</dbReference>
<dbReference type="EMBL" id="BAAAQM010000015">
    <property type="protein sequence ID" value="GAA1970058.1"/>
    <property type="molecule type" value="Genomic_DNA"/>
</dbReference>
<comment type="similarity">
    <text evidence="1">Belongs to the UDP-N-acetylglucosamine 2-epimerase family.</text>
</comment>
<reference evidence="3 4" key="1">
    <citation type="journal article" date="2019" name="Int. J. Syst. Evol. Microbiol.">
        <title>The Global Catalogue of Microorganisms (GCM) 10K type strain sequencing project: providing services to taxonomists for standard genome sequencing and annotation.</title>
        <authorList>
            <consortium name="The Broad Institute Genomics Platform"/>
            <consortium name="The Broad Institute Genome Sequencing Center for Infectious Disease"/>
            <person name="Wu L."/>
            <person name="Ma J."/>
        </authorList>
    </citation>
    <scope>NUCLEOTIDE SEQUENCE [LARGE SCALE GENOMIC DNA]</scope>
    <source>
        <strain evidence="3 4">JCM 16013</strain>
    </source>
</reference>
<dbReference type="Gene3D" id="3.40.50.2000">
    <property type="entry name" value="Glycogen Phosphorylase B"/>
    <property type="match status" value="2"/>
</dbReference>
<name>A0ABN2RJL2_9ACTN</name>
<dbReference type="PANTHER" id="PTHR43174:SF1">
    <property type="entry name" value="UDP-N-ACETYLGLUCOSAMINE 2-EPIMERASE"/>
    <property type="match status" value="1"/>
</dbReference>
<dbReference type="PANTHER" id="PTHR43174">
    <property type="entry name" value="UDP-N-ACETYLGLUCOSAMINE 2-EPIMERASE"/>
    <property type="match status" value="1"/>
</dbReference>
<protein>
    <submittedName>
        <fullName evidence="3">UDP-N-acetylglucosamine 2-epimerase (Non-hydrolyzing)</fullName>
    </submittedName>
</protein>
<evidence type="ECO:0000313" key="3">
    <source>
        <dbReference type="EMBL" id="GAA1970058.1"/>
    </source>
</evidence>
<keyword evidence="4" id="KW-1185">Reference proteome</keyword>
<feature type="domain" description="UDP-N-acetylglucosamine 2-epimerase" evidence="2">
    <location>
        <begin position="25"/>
        <end position="357"/>
    </location>
</feature>
<organism evidence="3 4">
    <name type="scientific">Catenulispora subtropica</name>
    <dbReference type="NCBI Taxonomy" id="450798"/>
    <lineage>
        <taxon>Bacteria</taxon>
        <taxon>Bacillati</taxon>
        <taxon>Actinomycetota</taxon>
        <taxon>Actinomycetes</taxon>
        <taxon>Catenulisporales</taxon>
        <taxon>Catenulisporaceae</taxon>
        <taxon>Catenulispora</taxon>
    </lineage>
</organism>
<evidence type="ECO:0000259" key="2">
    <source>
        <dbReference type="Pfam" id="PF02350"/>
    </source>
</evidence>
<dbReference type="InterPro" id="IPR029767">
    <property type="entry name" value="WecB-like"/>
</dbReference>
<sequence>MRLTIPFGTRPEIVKLAPVVRAARRREWPTRLVFTGQHFDPALGEEFLRSLDMEPDARWTLPADPAAALGALLERAVEEVGAAGADAVLVLGDTMTVPVFCLAARRACVPVVHVEAGLRSFNETSMEEVNRRVAAATASLHLAPTALAAGFLRAEGVAAARIRVVGNTVVDVVRESGVKRVPVDARSGVLVTAHRASTVDSPSRLAALVELLVRVEALASSDVALGPVVFPVHPRTRDRLTAAGLLDRLTAAGIEVTPPLPYREMLTAVASARVVVTDSGGLQEEAAWFGVPVVVLRRSTPRWEGVAARSSELVGLDGDAVLAAVARFGGAAELKRVDALECPYGDGFAAERVVSAIAEAAAAGLLEFREPDFVGRPVPPGEAGGTPWA</sequence>
<dbReference type="InterPro" id="IPR003331">
    <property type="entry name" value="UDP_GlcNAc_Epimerase_2_dom"/>
</dbReference>
<proteinExistence type="inferred from homology"/>
<dbReference type="Proteomes" id="UP001499854">
    <property type="component" value="Unassembled WGS sequence"/>
</dbReference>